<dbReference type="EMBL" id="OX459952">
    <property type="protein sequence ID" value="CAI9158039.1"/>
    <property type="molecule type" value="Genomic_DNA"/>
</dbReference>
<organism evidence="1 2">
    <name type="scientific">Rangifer tarandus platyrhynchus</name>
    <name type="common">Svalbard reindeer</name>
    <dbReference type="NCBI Taxonomy" id="3082113"/>
    <lineage>
        <taxon>Eukaryota</taxon>
        <taxon>Metazoa</taxon>
        <taxon>Chordata</taxon>
        <taxon>Craniata</taxon>
        <taxon>Vertebrata</taxon>
        <taxon>Euteleostomi</taxon>
        <taxon>Mammalia</taxon>
        <taxon>Eutheria</taxon>
        <taxon>Laurasiatheria</taxon>
        <taxon>Artiodactyla</taxon>
        <taxon>Ruminantia</taxon>
        <taxon>Pecora</taxon>
        <taxon>Cervidae</taxon>
        <taxon>Odocoileinae</taxon>
        <taxon>Rangifer</taxon>
    </lineage>
</organism>
<proteinExistence type="predicted"/>
<keyword evidence="2" id="KW-1185">Reference proteome</keyword>
<accession>A0ABN8YE81</accession>
<sequence length="128" mass="14188">MLSGQLLSGRKSVIPHLFLDPRCCLSPLPSMWIHPKCLGTPPAMSPFSLQLVAGAPQVQRCPQDLLEAYRRGLSCTVSVMWVVEQEHLGIGPPSKAKDMGGRQIFVTWLLWSPFTLPQRTVLPRAQSI</sequence>
<name>A0ABN8YE81_RANTA</name>
<gene>
    <name evidence="1" type="ORF">MRATA1EN1_LOCUS7001</name>
</gene>
<protein>
    <submittedName>
        <fullName evidence="1">Uncharacterized protein</fullName>
    </submittedName>
</protein>
<evidence type="ECO:0000313" key="2">
    <source>
        <dbReference type="Proteomes" id="UP001176941"/>
    </source>
</evidence>
<reference evidence="1" key="1">
    <citation type="submission" date="2023-04" db="EMBL/GenBank/DDBJ databases">
        <authorList>
            <consortium name="ELIXIR-Norway"/>
        </authorList>
    </citation>
    <scope>NUCLEOTIDE SEQUENCE [LARGE SCALE GENOMIC DNA]</scope>
</reference>
<evidence type="ECO:0000313" key="1">
    <source>
        <dbReference type="EMBL" id="CAI9158039.1"/>
    </source>
</evidence>
<dbReference type="Proteomes" id="UP001176941">
    <property type="component" value="Chromosome 16"/>
</dbReference>